<name>A0A8B7NE37_HYAAZ</name>
<comment type="subcellular location">
    <subcellularLocation>
        <location evidence="9">Lysosome membrane</location>
        <topology evidence="9">Single-pass type I membrane protein</topology>
        <orientation evidence="9">Lumenal side</orientation>
    </subcellularLocation>
</comment>
<evidence type="ECO:0000256" key="11">
    <source>
        <dbReference type="SAM" id="SignalP"/>
    </source>
</evidence>
<dbReference type="PANTHER" id="PTHR31981:SF1">
    <property type="entry name" value="GLYCOSYLATED LYSOSOMAL MEMBRANE PROTEIN"/>
    <property type="match status" value="1"/>
</dbReference>
<comment type="function">
    <text evidence="8">Required to protect lysosomal transporter MFSD1 from lysosomal proteolysis and for MFSD1 lysosomal localization.</text>
</comment>
<sequence>MENSFRVCMLFLLISNLLLSHGALGKNLTVTVNPDCSASTADCSLPWLVDVISRPSDSLNATQYHHVWGAVGAPTLMAIESPADAKLSVDWSLLASHQASAIQLQPAPLSVFGVAITEIILFDDVNDEGSIRNVNSSAQISLPSSLFDWNFTVSYTDSDVHVSFYTTHCNNTELEPNSGLYINLSASLEGRRSDDPPRLFCHASAAAVDFILDNLILNVTNPNPSD</sequence>
<keyword evidence="3 11" id="KW-0732">Signal</keyword>
<keyword evidence="6" id="KW-0325">Glycoprotein</keyword>
<dbReference type="RefSeq" id="XP_018011868.1">
    <property type="nucleotide sequence ID" value="XM_018156379.2"/>
</dbReference>
<evidence type="ECO:0000313" key="12">
    <source>
        <dbReference type="Proteomes" id="UP000694843"/>
    </source>
</evidence>
<keyword evidence="5" id="KW-0472">Membrane</keyword>
<dbReference type="OrthoDB" id="6264340at2759"/>
<keyword evidence="2" id="KW-0812">Transmembrane</keyword>
<dbReference type="Proteomes" id="UP000694843">
    <property type="component" value="Unplaced"/>
</dbReference>
<dbReference type="GO" id="GO:0005765">
    <property type="term" value="C:lysosomal membrane"/>
    <property type="evidence" value="ECO:0007669"/>
    <property type="project" value="UniProtKB-SubCell"/>
</dbReference>
<organism evidence="12 13">
    <name type="scientific">Hyalella azteca</name>
    <name type="common">Amphipod</name>
    <dbReference type="NCBI Taxonomy" id="294128"/>
    <lineage>
        <taxon>Eukaryota</taxon>
        <taxon>Metazoa</taxon>
        <taxon>Ecdysozoa</taxon>
        <taxon>Arthropoda</taxon>
        <taxon>Crustacea</taxon>
        <taxon>Multicrustacea</taxon>
        <taxon>Malacostraca</taxon>
        <taxon>Eumalacostraca</taxon>
        <taxon>Peracarida</taxon>
        <taxon>Amphipoda</taxon>
        <taxon>Senticaudata</taxon>
        <taxon>Talitrida</taxon>
        <taxon>Talitroidea</taxon>
        <taxon>Hyalellidae</taxon>
        <taxon>Hyalella</taxon>
    </lineage>
</organism>
<protein>
    <submittedName>
        <fullName evidence="13">Glycosylated lysosomal membrane protein A</fullName>
    </submittedName>
</protein>
<evidence type="ECO:0000313" key="13">
    <source>
        <dbReference type="RefSeq" id="XP_018011868.1"/>
    </source>
</evidence>
<evidence type="ECO:0000256" key="10">
    <source>
        <dbReference type="ARBA" id="ARBA00044960"/>
    </source>
</evidence>
<evidence type="ECO:0000256" key="4">
    <source>
        <dbReference type="ARBA" id="ARBA00022989"/>
    </source>
</evidence>
<evidence type="ECO:0000256" key="8">
    <source>
        <dbReference type="ARBA" id="ARBA00024176"/>
    </source>
</evidence>
<evidence type="ECO:0000256" key="7">
    <source>
        <dbReference type="ARBA" id="ARBA00023228"/>
    </source>
</evidence>
<evidence type="ECO:0000256" key="3">
    <source>
        <dbReference type="ARBA" id="ARBA00022729"/>
    </source>
</evidence>
<dbReference type="PANTHER" id="PTHR31981">
    <property type="entry name" value="GLYCOSYLATED LYSOSOMAL MEMBRANE PROTEIN"/>
    <property type="match status" value="1"/>
</dbReference>
<evidence type="ECO:0000256" key="6">
    <source>
        <dbReference type="ARBA" id="ARBA00023180"/>
    </source>
</evidence>
<evidence type="ECO:0000256" key="9">
    <source>
        <dbReference type="ARBA" id="ARBA00024189"/>
    </source>
</evidence>
<gene>
    <name evidence="13" type="primary">LOC108669092</name>
</gene>
<dbReference type="AlphaFoldDB" id="A0A8B7NE37"/>
<proteinExistence type="inferred from homology"/>
<keyword evidence="12" id="KW-1185">Reference proteome</keyword>
<comment type="subunit">
    <text evidence="10">Interacts (via lumenal domain) with lysosomal protein MFSD1; the interaction starts while both proteins are still in the endoplasmic reticulum and is required for stabilization of MFSD1 in lysosomes but has no direct effect on its targeting to lysosomes or transporter activity.</text>
</comment>
<evidence type="ECO:0000256" key="2">
    <source>
        <dbReference type="ARBA" id="ARBA00022692"/>
    </source>
</evidence>
<feature type="signal peptide" evidence="11">
    <location>
        <begin position="1"/>
        <end position="25"/>
    </location>
</feature>
<dbReference type="GeneID" id="108669092"/>
<accession>A0A8B7NE37</accession>
<keyword evidence="7" id="KW-0458">Lysosome</keyword>
<dbReference type="Pfam" id="PF15065">
    <property type="entry name" value="NCU-G1"/>
    <property type="match status" value="1"/>
</dbReference>
<evidence type="ECO:0000256" key="1">
    <source>
        <dbReference type="ARBA" id="ARBA00010599"/>
    </source>
</evidence>
<feature type="chain" id="PRO_5034989071" evidence="11">
    <location>
        <begin position="26"/>
        <end position="226"/>
    </location>
</feature>
<dbReference type="InterPro" id="IPR029382">
    <property type="entry name" value="NCU-G1"/>
</dbReference>
<dbReference type="KEGG" id="hazt:108669092"/>
<comment type="similarity">
    <text evidence="1">Belongs to the GLMP family.</text>
</comment>
<evidence type="ECO:0000256" key="5">
    <source>
        <dbReference type="ARBA" id="ARBA00023136"/>
    </source>
</evidence>
<keyword evidence="4" id="KW-1133">Transmembrane helix</keyword>
<reference evidence="13" key="1">
    <citation type="submission" date="2025-08" db="UniProtKB">
        <authorList>
            <consortium name="RefSeq"/>
        </authorList>
    </citation>
    <scope>IDENTIFICATION</scope>
    <source>
        <tissue evidence="13">Whole organism</tissue>
    </source>
</reference>